<reference evidence="11 12" key="2">
    <citation type="submission" date="2018-11" db="EMBL/GenBank/DDBJ databases">
        <authorList>
            <consortium name="Pathogen Informatics"/>
        </authorList>
    </citation>
    <scope>NUCLEOTIDE SEQUENCE [LARGE SCALE GENOMIC DNA]</scope>
</reference>
<keyword evidence="9 10" id="KW-0472">Membrane</keyword>
<gene>
    <name evidence="11" type="ORF">HDID_LOCUS6275</name>
</gene>
<evidence type="ECO:0000256" key="2">
    <source>
        <dbReference type="ARBA" id="ARBA00008661"/>
    </source>
</evidence>
<dbReference type="PANTHER" id="PTHR11214">
    <property type="entry name" value="BETA-1,3-N-ACETYLGLUCOSAMINYLTRANSFERASE"/>
    <property type="match status" value="1"/>
</dbReference>
<keyword evidence="3 10" id="KW-0328">Glycosyltransferase</keyword>
<organism evidence="13">
    <name type="scientific">Hymenolepis diminuta</name>
    <name type="common">Rat tapeworm</name>
    <dbReference type="NCBI Taxonomy" id="6216"/>
    <lineage>
        <taxon>Eukaryota</taxon>
        <taxon>Metazoa</taxon>
        <taxon>Spiralia</taxon>
        <taxon>Lophotrochozoa</taxon>
        <taxon>Platyhelminthes</taxon>
        <taxon>Cestoda</taxon>
        <taxon>Eucestoda</taxon>
        <taxon>Cyclophyllidea</taxon>
        <taxon>Hymenolepididae</taxon>
        <taxon>Hymenolepis</taxon>
    </lineage>
</organism>
<evidence type="ECO:0000313" key="13">
    <source>
        <dbReference type="WBParaSite" id="HDID_0000627701-mRNA-1"/>
    </source>
</evidence>
<dbReference type="AlphaFoldDB" id="A0A0R3SMW2"/>
<keyword evidence="5 10" id="KW-0812">Transmembrane</keyword>
<keyword evidence="7 10" id="KW-1133">Transmembrane helix</keyword>
<dbReference type="EC" id="2.4.1.-" evidence="10"/>
<evidence type="ECO:0000256" key="1">
    <source>
        <dbReference type="ARBA" id="ARBA00004323"/>
    </source>
</evidence>
<dbReference type="InterPro" id="IPR002659">
    <property type="entry name" value="Glyco_trans_31"/>
</dbReference>
<dbReference type="WBParaSite" id="HDID_0000627701-mRNA-1">
    <property type="protein sequence ID" value="HDID_0000627701-mRNA-1"/>
    <property type="gene ID" value="HDID_0000627701"/>
</dbReference>
<name>A0A0R3SMW2_HYMDI</name>
<comment type="subcellular location">
    <subcellularLocation>
        <location evidence="1 10">Golgi apparatus membrane</location>
        <topology evidence="1 10">Single-pass type II membrane protein</topology>
    </subcellularLocation>
</comment>
<reference evidence="13" key="1">
    <citation type="submission" date="2017-02" db="UniProtKB">
        <authorList>
            <consortium name="WormBaseParasite"/>
        </authorList>
    </citation>
    <scope>IDENTIFICATION</scope>
</reference>
<keyword evidence="4" id="KW-0808">Transferase</keyword>
<evidence type="ECO:0000256" key="5">
    <source>
        <dbReference type="ARBA" id="ARBA00022692"/>
    </source>
</evidence>
<evidence type="ECO:0000256" key="10">
    <source>
        <dbReference type="RuleBase" id="RU363063"/>
    </source>
</evidence>
<dbReference type="STRING" id="6216.A0A0R3SMW2"/>
<evidence type="ECO:0000256" key="6">
    <source>
        <dbReference type="ARBA" id="ARBA00022968"/>
    </source>
</evidence>
<keyword evidence="6 10" id="KW-0735">Signal-anchor</keyword>
<comment type="similarity">
    <text evidence="2 10">Belongs to the glycosyltransferase 31 family.</text>
</comment>
<dbReference type="OrthoDB" id="2139606at2759"/>
<dbReference type="GO" id="GO:0016758">
    <property type="term" value="F:hexosyltransferase activity"/>
    <property type="evidence" value="ECO:0007669"/>
    <property type="project" value="InterPro"/>
</dbReference>
<keyword evidence="8 10" id="KW-0333">Golgi apparatus</keyword>
<proteinExistence type="inferred from homology"/>
<evidence type="ECO:0000256" key="8">
    <source>
        <dbReference type="ARBA" id="ARBA00023034"/>
    </source>
</evidence>
<protein>
    <recommendedName>
        <fullName evidence="10">Hexosyltransferase</fullName>
        <ecNumber evidence="10">2.4.1.-</ecNumber>
    </recommendedName>
</protein>
<evidence type="ECO:0000256" key="9">
    <source>
        <dbReference type="ARBA" id="ARBA00023136"/>
    </source>
</evidence>
<evidence type="ECO:0000256" key="3">
    <source>
        <dbReference type="ARBA" id="ARBA00022676"/>
    </source>
</evidence>
<accession>A0A0R3SMW2</accession>
<dbReference type="Pfam" id="PF01762">
    <property type="entry name" value="Galactosyl_T"/>
    <property type="match status" value="1"/>
</dbReference>
<evidence type="ECO:0000313" key="12">
    <source>
        <dbReference type="Proteomes" id="UP000274504"/>
    </source>
</evidence>
<evidence type="ECO:0000313" key="11">
    <source>
        <dbReference type="EMBL" id="VDL58593.1"/>
    </source>
</evidence>
<sequence length="459" mass="52516">MQVHFIRWPRVNILIVSVILLLIIYLGYIGGRITSNGVFLSWPQPVNFSQCKWPPTDIGDIENNRTFNITLCIQLSANATYNDKPKRYQLSDLFSIPPTNGTISFDEMPNLTRTIFNTAKYPKIYDTYPQDVPIHTIIEQVKAGLPVSYAKSVSNLIKCMDNFLFPTKTSKPKYNHPIKILRTSGSVCSGVTRHNLVVVVKSGVHNFAAREEFRTFMKNQTLSCPFFRVGYVFSVGLPRAHGGRIFNRDGNIVNLPGAAGDALEKYDGKSNILMDEINKEIDKYDDLILGDYEDTYFNLSWKTVTNLRWISAFCSKNQGDFFMIIDDDHRMNLALVRNFAKEVKTSYLRTSIHGKIRGHDKAIRSPSSKNFVSYREIPWDDALPYPMGMSQLIGADIVDDMAIATAYTKYAYLNEDVYLGLLAHKLGITIRNVVSMFNHDEYKNYEKKYSPMVAWKRYF</sequence>
<dbReference type="GO" id="GO:0006493">
    <property type="term" value="P:protein O-linked glycosylation"/>
    <property type="evidence" value="ECO:0007669"/>
    <property type="project" value="TreeGrafter"/>
</dbReference>
<dbReference type="PANTHER" id="PTHR11214:SF314">
    <property type="entry name" value="HEXOSYLTRANSFERASE"/>
    <property type="match status" value="1"/>
</dbReference>
<dbReference type="GO" id="GO:0000139">
    <property type="term" value="C:Golgi membrane"/>
    <property type="evidence" value="ECO:0007669"/>
    <property type="project" value="UniProtKB-SubCell"/>
</dbReference>
<evidence type="ECO:0000256" key="4">
    <source>
        <dbReference type="ARBA" id="ARBA00022679"/>
    </source>
</evidence>
<feature type="transmembrane region" description="Helical" evidence="10">
    <location>
        <begin position="12"/>
        <end position="31"/>
    </location>
</feature>
<evidence type="ECO:0000256" key="7">
    <source>
        <dbReference type="ARBA" id="ARBA00022989"/>
    </source>
</evidence>
<dbReference type="Proteomes" id="UP000274504">
    <property type="component" value="Unassembled WGS sequence"/>
</dbReference>
<dbReference type="EMBL" id="UYSG01004733">
    <property type="protein sequence ID" value="VDL58593.1"/>
    <property type="molecule type" value="Genomic_DNA"/>
</dbReference>